<reference evidence="2 3" key="1">
    <citation type="submission" date="2023-09" db="EMBL/GenBank/DDBJ databases">
        <authorList>
            <person name="Wang M."/>
        </authorList>
    </citation>
    <scope>NUCLEOTIDE SEQUENCE [LARGE SCALE GENOMIC DNA]</scope>
    <source>
        <strain evidence="2">GT-2023</strain>
        <tissue evidence="2">Liver</tissue>
    </source>
</reference>
<name>A0ABR3NVW6_9TELE</name>
<gene>
    <name evidence="2" type="ORF">QQF64_015758</name>
</gene>
<evidence type="ECO:0000313" key="2">
    <source>
        <dbReference type="EMBL" id="KAL1281158.1"/>
    </source>
</evidence>
<comment type="caution">
    <text evidence="2">The sequence shown here is derived from an EMBL/GenBank/DDBJ whole genome shotgun (WGS) entry which is preliminary data.</text>
</comment>
<accession>A0ABR3NVW6</accession>
<organism evidence="2 3">
    <name type="scientific">Cirrhinus molitorella</name>
    <name type="common">mud carp</name>
    <dbReference type="NCBI Taxonomy" id="172907"/>
    <lineage>
        <taxon>Eukaryota</taxon>
        <taxon>Metazoa</taxon>
        <taxon>Chordata</taxon>
        <taxon>Craniata</taxon>
        <taxon>Vertebrata</taxon>
        <taxon>Euteleostomi</taxon>
        <taxon>Actinopterygii</taxon>
        <taxon>Neopterygii</taxon>
        <taxon>Teleostei</taxon>
        <taxon>Ostariophysi</taxon>
        <taxon>Cypriniformes</taxon>
        <taxon>Cyprinidae</taxon>
        <taxon>Labeoninae</taxon>
        <taxon>Labeonini</taxon>
        <taxon>Cirrhinus</taxon>
    </lineage>
</organism>
<proteinExistence type="predicted"/>
<sequence length="143" mass="15830">MCDLSRVIIDKLTLTDAAVNMIRIEPLYYKRTVRLQALLFLSLGLTRLLSSSLTLRCPSALLILGSRAPSQSRLECPAVSRSQWEEMKHDTREPVKAPAHPLPENTSARPPGNLQLALTHARHGSGRAGETLPQEPETDREPS</sequence>
<dbReference type="EMBL" id="JAYMGO010000002">
    <property type="protein sequence ID" value="KAL1281158.1"/>
    <property type="molecule type" value="Genomic_DNA"/>
</dbReference>
<evidence type="ECO:0000313" key="3">
    <source>
        <dbReference type="Proteomes" id="UP001558613"/>
    </source>
</evidence>
<evidence type="ECO:0000256" key="1">
    <source>
        <dbReference type="SAM" id="MobiDB-lite"/>
    </source>
</evidence>
<keyword evidence="3" id="KW-1185">Reference proteome</keyword>
<protein>
    <submittedName>
        <fullName evidence="2">Uncharacterized protein</fullName>
    </submittedName>
</protein>
<dbReference type="Proteomes" id="UP001558613">
    <property type="component" value="Unassembled WGS sequence"/>
</dbReference>
<feature type="region of interest" description="Disordered" evidence="1">
    <location>
        <begin position="69"/>
        <end position="143"/>
    </location>
</feature>
<feature type="compositionally biased region" description="Basic and acidic residues" evidence="1">
    <location>
        <begin position="83"/>
        <end position="95"/>
    </location>
</feature>